<evidence type="ECO:0000313" key="3">
    <source>
        <dbReference type="EMBL" id="MBV3392984.1"/>
    </source>
</evidence>
<feature type="transmembrane region" description="Helical" evidence="1">
    <location>
        <begin position="100"/>
        <end position="123"/>
    </location>
</feature>
<feature type="transmembrane region" description="Helical" evidence="1">
    <location>
        <begin position="234"/>
        <end position="260"/>
    </location>
</feature>
<dbReference type="PANTHER" id="PTHR38454:SF1">
    <property type="entry name" value="INTEGRAL MEMBRANE PROTEIN"/>
    <property type="match status" value="1"/>
</dbReference>
<protein>
    <submittedName>
        <fullName evidence="2">YfhO family protein</fullName>
    </submittedName>
</protein>
<organism evidence="2 4">
    <name type="scientific">Catenibacterium mitsuokai</name>
    <dbReference type="NCBI Taxonomy" id="100886"/>
    <lineage>
        <taxon>Bacteria</taxon>
        <taxon>Bacillati</taxon>
        <taxon>Bacillota</taxon>
        <taxon>Erysipelotrichia</taxon>
        <taxon>Erysipelotrichales</taxon>
        <taxon>Coprobacillaceae</taxon>
        <taxon>Catenibacterium</taxon>
    </lineage>
</organism>
<comment type="caution">
    <text evidence="2">The sequence shown here is derived from an EMBL/GenBank/DDBJ whole genome shotgun (WGS) entry which is preliminary data.</text>
</comment>
<dbReference type="Proteomes" id="UP001197492">
    <property type="component" value="Unassembled WGS sequence"/>
</dbReference>
<dbReference type="EMBL" id="JAHOEL010000038">
    <property type="protein sequence ID" value="MBV3392984.1"/>
    <property type="molecule type" value="Genomic_DNA"/>
</dbReference>
<feature type="transmembrane region" description="Helical" evidence="1">
    <location>
        <begin position="158"/>
        <end position="178"/>
    </location>
</feature>
<feature type="transmembrane region" description="Helical" evidence="1">
    <location>
        <begin position="386"/>
        <end position="406"/>
    </location>
</feature>
<dbReference type="InterPro" id="IPR018580">
    <property type="entry name" value="Uncharacterised_YfhO"/>
</dbReference>
<proteinExistence type="predicted"/>
<dbReference type="Pfam" id="PF09586">
    <property type="entry name" value="YfhO"/>
    <property type="match status" value="1"/>
</dbReference>
<feature type="transmembrane region" description="Helical" evidence="1">
    <location>
        <begin position="412"/>
        <end position="431"/>
    </location>
</feature>
<feature type="transmembrane region" description="Helical" evidence="1">
    <location>
        <begin position="190"/>
        <end position="214"/>
    </location>
</feature>
<evidence type="ECO:0000313" key="5">
    <source>
        <dbReference type="Proteomes" id="UP001197492"/>
    </source>
</evidence>
<feature type="transmembrane region" description="Helical" evidence="1">
    <location>
        <begin position="135"/>
        <end position="152"/>
    </location>
</feature>
<keyword evidence="5" id="KW-1185">Reference proteome</keyword>
<dbReference type="EMBL" id="JAHOEF010000039">
    <property type="protein sequence ID" value="MBV3382960.1"/>
    <property type="molecule type" value="Genomic_DNA"/>
</dbReference>
<dbReference type="Proteomes" id="UP001196408">
    <property type="component" value="Unassembled WGS sequence"/>
</dbReference>
<feature type="transmembrane region" description="Helical" evidence="1">
    <location>
        <begin position="9"/>
        <end position="27"/>
    </location>
</feature>
<sequence length="849" mass="96345">MNKKEKSKIIFLSGLITLLIILCIYALNGFAPFGTKTLAVIDANIQYIDFFSYLKDVIAGKNSIAYSFGKTLGGSNVAVFSYYLTSPFNLLLLFFSNANLFTFFNIVVALKLTLASIAFAYFITNRFETSYKENSILFILLSCGYGLCQYSFFQASNIMWLDSMYMLPFILLQVYYIVQGKKNWNLSIAVGLAIIFNWYMAGISCIFTGIWFLLECCLYAVENKMTFIQFIKTGIRYVFAMILGVMVSAALFLPTIGALTNGPRGSLSFKDLLDFSFVGNMLSVIPKYSYGAHSSLGFAALFCGGLAIVLALSVFFNKEIKIKIKIVLGVFLFGILLCLYWHPFYWIFSLFKQPHNYDYRYSFLVEFFILFLAAYNCAYAKEKKNIVMTGVVAIVFSILNIVLTRHYTHQEKIYACLTVAMIIVLTALYISSQLMTKQKTKQLLLVLLLIVGSIDLGINSGLLANSLCMNDLEYTSYRKNQEKIIRNIQNDDQSNYRITQTSTRVMYEGNLTANYDEPLSYRYMSISGYTSSPDGTQLDLLNKCGYPIYADCLTVTNTSILGIDSLLGVKYVLTSENYTGLVKKNNTKLNGKYTYINPYYMPLAFTCNNFDAIKNEEGYLNPFDYQNLLFKQLFNTSKDIYKPVKYSVVKKDDSNTEINLNTTNYKNMVYYGSIPWNSESESHVYNGKDVITKYACWLSPTVFHIETDSSNTKLRVESADSNFNYDNAQFYALDLSVLDLCAQTARKNEVDISMKNGSIDTTVKAEDEDSYLYLSVPVDDCWDVLVNNKKAEVKSFGNCLYAIKLHSGTNRITMRYHTKYKTLGIGLTAVAILFIIVSAIYRKKHSKEN</sequence>
<evidence type="ECO:0000313" key="2">
    <source>
        <dbReference type="EMBL" id="MBV3382960.1"/>
    </source>
</evidence>
<accession>A0AAW4MW98</accession>
<dbReference type="PANTHER" id="PTHR38454">
    <property type="entry name" value="INTEGRAL MEMBRANE PROTEIN-RELATED"/>
    <property type="match status" value="1"/>
</dbReference>
<keyword evidence="1" id="KW-1133">Transmembrane helix</keyword>
<feature type="transmembrane region" description="Helical" evidence="1">
    <location>
        <begin position="823"/>
        <end position="841"/>
    </location>
</feature>
<reference evidence="2 5" key="1">
    <citation type="submission" date="2021-06" db="EMBL/GenBank/DDBJ databases">
        <title>Collection of gut derived symbiotic bacterial strains cultured from healthy donors.</title>
        <authorList>
            <person name="Lin H."/>
            <person name="Littmann E."/>
            <person name="Pamer E.G."/>
        </authorList>
    </citation>
    <scope>NUCLEOTIDE SEQUENCE</scope>
    <source>
        <strain evidence="3 5">MSK.21.70</strain>
        <strain evidence="2">MSK.21.82</strain>
    </source>
</reference>
<keyword evidence="1" id="KW-0812">Transmembrane</keyword>
<gene>
    <name evidence="2" type="ORF">KSV97_06960</name>
    <name evidence="3" type="ORF">KSW06_06905</name>
</gene>
<name>A0AAW4MW98_9FIRM</name>
<feature type="transmembrane region" description="Helical" evidence="1">
    <location>
        <begin position="296"/>
        <end position="316"/>
    </location>
</feature>
<keyword evidence="1" id="KW-0472">Membrane</keyword>
<evidence type="ECO:0000256" key="1">
    <source>
        <dbReference type="SAM" id="Phobius"/>
    </source>
</evidence>
<evidence type="ECO:0000313" key="4">
    <source>
        <dbReference type="Proteomes" id="UP001196408"/>
    </source>
</evidence>
<feature type="transmembrane region" description="Helical" evidence="1">
    <location>
        <begin position="328"/>
        <end position="348"/>
    </location>
</feature>
<feature type="transmembrane region" description="Helical" evidence="1">
    <location>
        <begin position="443"/>
        <end position="464"/>
    </location>
</feature>
<feature type="transmembrane region" description="Helical" evidence="1">
    <location>
        <begin position="360"/>
        <end position="379"/>
    </location>
</feature>
<dbReference type="RefSeq" id="WP_217747760.1">
    <property type="nucleotide sequence ID" value="NZ_JAHOEB010000038.1"/>
</dbReference>
<dbReference type="AlphaFoldDB" id="A0AAW4MW98"/>